<dbReference type="PANTHER" id="PTHR33052">
    <property type="entry name" value="DUF4228 DOMAIN PROTEIN-RELATED"/>
    <property type="match status" value="1"/>
</dbReference>
<reference evidence="1" key="1">
    <citation type="submission" date="2023-02" db="EMBL/GenBank/DDBJ databases">
        <title>Genome of toxic invasive species Heracleum sosnowskyi carries increased number of genes despite the absence of recent whole-genome duplications.</title>
        <authorList>
            <person name="Schelkunov M."/>
            <person name="Shtratnikova V."/>
            <person name="Makarenko M."/>
            <person name="Klepikova A."/>
            <person name="Omelchenko D."/>
            <person name="Novikova G."/>
            <person name="Obukhova E."/>
            <person name="Bogdanov V."/>
            <person name="Penin A."/>
            <person name="Logacheva M."/>
        </authorList>
    </citation>
    <scope>NUCLEOTIDE SEQUENCE</scope>
    <source>
        <strain evidence="1">Hsosn_3</strain>
        <tissue evidence="1">Leaf</tissue>
    </source>
</reference>
<comment type="caution">
    <text evidence="1">The sequence shown here is derived from an EMBL/GenBank/DDBJ whole genome shotgun (WGS) entry which is preliminary data.</text>
</comment>
<protein>
    <submittedName>
        <fullName evidence="1">GDSL esterase/lipase 6</fullName>
    </submittedName>
</protein>
<dbReference type="Pfam" id="PF14009">
    <property type="entry name" value="PADRE"/>
    <property type="match status" value="1"/>
</dbReference>
<organism evidence="1 2">
    <name type="scientific">Heracleum sosnowskyi</name>
    <dbReference type="NCBI Taxonomy" id="360622"/>
    <lineage>
        <taxon>Eukaryota</taxon>
        <taxon>Viridiplantae</taxon>
        <taxon>Streptophyta</taxon>
        <taxon>Embryophyta</taxon>
        <taxon>Tracheophyta</taxon>
        <taxon>Spermatophyta</taxon>
        <taxon>Magnoliopsida</taxon>
        <taxon>eudicotyledons</taxon>
        <taxon>Gunneridae</taxon>
        <taxon>Pentapetalae</taxon>
        <taxon>asterids</taxon>
        <taxon>campanulids</taxon>
        <taxon>Apiales</taxon>
        <taxon>Apiaceae</taxon>
        <taxon>Apioideae</taxon>
        <taxon>apioid superclade</taxon>
        <taxon>Tordylieae</taxon>
        <taxon>Tordyliinae</taxon>
        <taxon>Heracleum</taxon>
    </lineage>
</organism>
<dbReference type="AlphaFoldDB" id="A0AAD8M306"/>
<keyword evidence="2" id="KW-1185">Reference proteome</keyword>
<name>A0AAD8M306_9APIA</name>
<dbReference type="InterPro" id="IPR025322">
    <property type="entry name" value="PADRE_dom"/>
</dbReference>
<sequence length="171" mass="19169">MGNYVSCTLSSPLRGKKQSRATKVIFPTGEIRQFYDPVKAAELMLECPNSFLVNSKALQIGRRFSALHADQDLEMATVYVLFPMKRLNSFVTSADMGTLFLTAKRVSIGNARILPETSVPTVEHNQEAFPKLNLDDIEEFSVPEYSQRLSLCRSKKPVLETIAEEEPVGLR</sequence>
<proteinExistence type="predicted"/>
<gene>
    <name evidence="1" type="ORF">POM88_050724</name>
</gene>
<reference evidence="1" key="2">
    <citation type="submission" date="2023-05" db="EMBL/GenBank/DDBJ databases">
        <authorList>
            <person name="Schelkunov M.I."/>
        </authorList>
    </citation>
    <scope>NUCLEOTIDE SEQUENCE</scope>
    <source>
        <strain evidence="1">Hsosn_3</strain>
        <tissue evidence="1">Leaf</tissue>
    </source>
</reference>
<evidence type="ECO:0000313" key="2">
    <source>
        <dbReference type="Proteomes" id="UP001237642"/>
    </source>
</evidence>
<accession>A0AAD8M306</accession>
<dbReference type="Proteomes" id="UP001237642">
    <property type="component" value="Unassembled WGS sequence"/>
</dbReference>
<dbReference type="EMBL" id="JAUIZM010000011">
    <property type="protein sequence ID" value="KAK1357468.1"/>
    <property type="molecule type" value="Genomic_DNA"/>
</dbReference>
<evidence type="ECO:0000313" key="1">
    <source>
        <dbReference type="EMBL" id="KAK1357468.1"/>
    </source>
</evidence>